<organism evidence="2 3">
    <name type="scientific">Streptomyces lanatus</name>
    <dbReference type="NCBI Taxonomy" id="66900"/>
    <lineage>
        <taxon>Bacteria</taxon>
        <taxon>Bacillati</taxon>
        <taxon>Actinomycetota</taxon>
        <taxon>Actinomycetes</taxon>
        <taxon>Kitasatosporales</taxon>
        <taxon>Streptomycetaceae</taxon>
        <taxon>Streptomyces</taxon>
    </lineage>
</organism>
<dbReference type="InterPro" id="IPR004360">
    <property type="entry name" value="Glyas_Fos-R_dOase_dom"/>
</dbReference>
<protein>
    <submittedName>
        <fullName evidence="2">VOC family protein</fullName>
    </submittedName>
</protein>
<dbReference type="PROSITE" id="PS51819">
    <property type="entry name" value="VOC"/>
    <property type="match status" value="1"/>
</dbReference>
<proteinExistence type="predicted"/>
<dbReference type="Gene3D" id="3.10.180.10">
    <property type="entry name" value="2,3-Dihydroxybiphenyl 1,2-Dioxygenase, domain 1"/>
    <property type="match status" value="1"/>
</dbReference>
<dbReference type="EMBL" id="JBEPFB010000012">
    <property type="protein sequence ID" value="MER7376021.1"/>
    <property type="molecule type" value="Genomic_DNA"/>
</dbReference>
<feature type="domain" description="VOC" evidence="1">
    <location>
        <begin position="13"/>
        <end position="142"/>
    </location>
</feature>
<dbReference type="RefSeq" id="WP_229912094.1">
    <property type="nucleotide sequence ID" value="NZ_BNBM01000012.1"/>
</dbReference>
<comment type="caution">
    <text evidence="2">The sequence shown here is derived from an EMBL/GenBank/DDBJ whole genome shotgun (WGS) entry which is preliminary data.</text>
</comment>
<evidence type="ECO:0000313" key="2">
    <source>
        <dbReference type="EMBL" id="MER7376021.1"/>
    </source>
</evidence>
<gene>
    <name evidence="2" type="ORF">ABT384_25655</name>
</gene>
<dbReference type="InterPro" id="IPR029068">
    <property type="entry name" value="Glyas_Bleomycin-R_OHBP_Dase"/>
</dbReference>
<keyword evidence="3" id="KW-1185">Reference proteome</keyword>
<sequence length="144" mass="16054">MDDKDMDARKFLALGRTATRLPAQDLERARRFYAEKLGLEPVDERPGGLLYRAGDTEFAVYQSTGASPGTFTQMGWQVEDVEAVVTELRRRGVEFEEVDVPGLRTVDGIADIEGHYPSKGFRGERAAWFHDSEGNLLGVGQPYT</sequence>
<dbReference type="InterPro" id="IPR037523">
    <property type="entry name" value="VOC_core"/>
</dbReference>
<evidence type="ECO:0000313" key="3">
    <source>
        <dbReference type="Proteomes" id="UP001486207"/>
    </source>
</evidence>
<dbReference type="Pfam" id="PF00903">
    <property type="entry name" value="Glyoxalase"/>
    <property type="match status" value="1"/>
</dbReference>
<name>A0ABV1XWP9_9ACTN</name>
<accession>A0ABV1XWP9</accession>
<dbReference type="SUPFAM" id="SSF54593">
    <property type="entry name" value="Glyoxalase/Bleomycin resistance protein/Dihydroxybiphenyl dioxygenase"/>
    <property type="match status" value="1"/>
</dbReference>
<reference evidence="2 3" key="1">
    <citation type="submission" date="2024-06" db="EMBL/GenBank/DDBJ databases">
        <title>The Natural Products Discovery Center: Release of the First 8490 Sequenced Strains for Exploring Actinobacteria Biosynthetic Diversity.</title>
        <authorList>
            <person name="Kalkreuter E."/>
            <person name="Kautsar S.A."/>
            <person name="Yang D."/>
            <person name="Bader C.D."/>
            <person name="Teijaro C.N."/>
            <person name="Fluegel L."/>
            <person name="Davis C.M."/>
            <person name="Simpson J.R."/>
            <person name="Lauterbach L."/>
            <person name="Steele A.D."/>
            <person name="Gui C."/>
            <person name="Meng S."/>
            <person name="Li G."/>
            <person name="Viehrig K."/>
            <person name="Ye F."/>
            <person name="Su P."/>
            <person name="Kiefer A.F."/>
            <person name="Nichols A."/>
            <person name="Cepeda A.J."/>
            <person name="Yan W."/>
            <person name="Fan B."/>
            <person name="Jiang Y."/>
            <person name="Adhikari A."/>
            <person name="Zheng C.-J."/>
            <person name="Schuster L."/>
            <person name="Cowan T.M."/>
            <person name="Smanski M.J."/>
            <person name="Chevrette M.G."/>
            <person name="De Carvalho L.P.S."/>
            <person name="Shen B."/>
        </authorList>
    </citation>
    <scope>NUCLEOTIDE SEQUENCE [LARGE SCALE GENOMIC DNA]</scope>
    <source>
        <strain evidence="2 3">NPDC000155</strain>
    </source>
</reference>
<dbReference type="Proteomes" id="UP001486207">
    <property type="component" value="Unassembled WGS sequence"/>
</dbReference>
<evidence type="ECO:0000259" key="1">
    <source>
        <dbReference type="PROSITE" id="PS51819"/>
    </source>
</evidence>